<name>A0ABM8DD88_9GAMM</name>
<gene>
    <name evidence="1" type="ORF">LA521A_17200</name>
</gene>
<evidence type="ECO:0000313" key="1">
    <source>
        <dbReference type="EMBL" id="BDU16519.1"/>
    </source>
</evidence>
<dbReference type="Proteomes" id="UP001317822">
    <property type="component" value="Chromosome"/>
</dbReference>
<protein>
    <submittedName>
        <fullName evidence="1">Uncharacterized protein</fullName>
    </submittedName>
</protein>
<dbReference type="EMBL" id="AP027041">
    <property type="protein sequence ID" value="BDU16519.1"/>
    <property type="molecule type" value="Genomic_DNA"/>
</dbReference>
<accession>A0ABM8DD88</accession>
<proteinExistence type="predicted"/>
<evidence type="ECO:0000313" key="2">
    <source>
        <dbReference type="Proteomes" id="UP001317822"/>
    </source>
</evidence>
<keyword evidence="2" id="KW-1185">Reference proteome</keyword>
<reference evidence="1 2" key="1">
    <citation type="journal article" date="2023" name="Int. J. Syst. Evol. Microbiol.">
        <title>Physiological and genomic analyses of cobalamin (vitamin B12)-auxotrophy of Lysobacter auxotrophicus sp. nov., a methionine-auxotrophic chitinolytic bacterium isolated from chitin-treated soil.</title>
        <authorList>
            <person name="Saito A."/>
            <person name="Dohra H."/>
            <person name="Hamada M."/>
            <person name="Moriuchi R."/>
            <person name="Kotsuchibashi Y."/>
            <person name="Mori K."/>
        </authorList>
    </citation>
    <scope>NUCLEOTIDE SEQUENCE [LARGE SCALE GENOMIC DNA]</scope>
    <source>
        <strain evidence="1 2">5-21a</strain>
    </source>
</reference>
<organism evidence="1 2">
    <name type="scientific">Lysobacter auxotrophicus</name>
    <dbReference type="NCBI Taxonomy" id="2992573"/>
    <lineage>
        <taxon>Bacteria</taxon>
        <taxon>Pseudomonadati</taxon>
        <taxon>Pseudomonadota</taxon>
        <taxon>Gammaproteobacteria</taxon>
        <taxon>Lysobacterales</taxon>
        <taxon>Lysobacteraceae</taxon>
        <taxon>Lysobacter</taxon>
    </lineage>
</organism>
<sequence length="100" mass="10907">MSSDPFAVLREYSDAISDAEAEAAFSDGDLIGRGYMDLFMRVKALVQVRPDCAQYLDELSEMFNAYVGDADTAAVYILKVIKQHHANRRDGSGASSAPGR</sequence>